<dbReference type="RefSeq" id="WP_341983473.1">
    <property type="nucleotide sequence ID" value="NZ_JBBYAF010000019.1"/>
</dbReference>
<dbReference type="Gene3D" id="1.25.40.10">
    <property type="entry name" value="Tetratricopeptide repeat domain"/>
    <property type="match status" value="1"/>
</dbReference>
<evidence type="ECO:0000313" key="11">
    <source>
        <dbReference type="Proteomes" id="UP001389717"/>
    </source>
</evidence>
<dbReference type="InterPro" id="IPR035952">
    <property type="entry name" value="Rhomboid-like_sf"/>
</dbReference>
<feature type="transmembrane region" description="Helical" evidence="8">
    <location>
        <begin position="279"/>
        <end position="297"/>
    </location>
</feature>
<keyword evidence="5 8" id="KW-1133">Transmembrane helix</keyword>
<comment type="similarity">
    <text evidence="2">Belongs to the peptidase S54 family.</text>
</comment>
<evidence type="ECO:0000256" key="7">
    <source>
        <dbReference type="PROSITE-ProRule" id="PRU00339"/>
    </source>
</evidence>
<evidence type="ECO:0000256" key="8">
    <source>
        <dbReference type="SAM" id="Phobius"/>
    </source>
</evidence>
<feature type="transmembrane region" description="Helical" evidence="8">
    <location>
        <begin position="335"/>
        <end position="352"/>
    </location>
</feature>
<keyword evidence="6 8" id="KW-0472">Membrane</keyword>
<feature type="transmembrane region" description="Helical" evidence="8">
    <location>
        <begin position="383"/>
        <end position="399"/>
    </location>
</feature>
<evidence type="ECO:0000256" key="6">
    <source>
        <dbReference type="ARBA" id="ARBA00023136"/>
    </source>
</evidence>
<feature type="domain" description="Peptidase S54 rhomboid" evidence="9">
    <location>
        <begin position="238"/>
        <end position="371"/>
    </location>
</feature>
<dbReference type="SUPFAM" id="SSF48452">
    <property type="entry name" value="TPR-like"/>
    <property type="match status" value="1"/>
</dbReference>
<evidence type="ECO:0000256" key="5">
    <source>
        <dbReference type="ARBA" id="ARBA00022989"/>
    </source>
</evidence>
<evidence type="ECO:0000256" key="4">
    <source>
        <dbReference type="ARBA" id="ARBA00022801"/>
    </source>
</evidence>
<dbReference type="InterPro" id="IPR019734">
    <property type="entry name" value="TPR_rpt"/>
</dbReference>
<sequence>MQAVQNVPANFMKVVDVVNLRYHYLFWKMAHFLIEQKQFRILDLSADHDEIWFENTALKEPDVIRLRLKDLDWGSWIERDIEQTAQNAERIRRKTHKRQLKMKNVYISTYAPVDGGEEIFAEQFTDVGKSIVDSSLIDEAAGRETLISDPLFSGGEWELPPEVLEASVEWMKGRALNASTRQVKQERQLFEKGKPFFTYLFIVVQLIMFAVLEMNGGSQNPQTLIEYGAKYNPLIIEGEWWRLVTPIFLHIGLLHLLMNTLALYYLGAAVEKIYGRSRFVFVYMFSGVTGSFASYLFTSNLSAGASGAIFGCFGALLYFGVLYPKIFFRTMGTNIIAVILLNLAFGFTIPGIDNAGHLGGLAGGFLAAGIVSVPGLFRPFRQLLILTATVVLIGVIYMNDQQSAPSDWDIHTVNGVAQEKITDGEWKEAEGLLNEVIKRGSPNAETYFYLSYAEIKLGKAEEAKDHLMNAIEERNDFHEAHYNLALLLIDSGEHEEALSHARKAYDINMQEKKYKNLIKELEEKL</sequence>
<feature type="repeat" description="TPR" evidence="7">
    <location>
        <begin position="478"/>
        <end position="511"/>
    </location>
</feature>
<keyword evidence="4 10" id="KW-0378">Hydrolase</keyword>
<dbReference type="GO" id="GO:0008233">
    <property type="term" value="F:peptidase activity"/>
    <property type="evidence" value="ECO:0007669"/>
    <property type="project" value="UniProtKB-KW"/>
</dbReference>
<dbReference type="InterPro" id="IPR011990">
    <property type="entry name" value="TPR-like_helical_dom_sf"/>
</dbReference>
<feature type="transmembrane region" description="Helical" evidence="8">
    <location>
        <begin position="247"/>
        <end position="267"/>
    </location>
</feature>
<reference evidence="10 11" key="1">
    <citation type="submission" date="2024-04" db="EMBL/GenBank/DDBJ databases">
        <title>Bacillus oryzaecorticis sp. nov., a moderately halophilic bacterium isolated from rice husks.</title>
        <authorList>
            <person name="Zhu H.-S."/>
        </authorList>
    </citation>
    <scope>NUCLEOTIDE SEQUENCE [LARGE SCALE GENOMIC DNA]</scope>
    <source>
        <strain evidence="10 11">ZC255</strain>
    </source>
</reference>
<protein>
    <submittedName>
        <fullName evidence="10">Rhomboid family intramembrane serine protease</fullName>
        <ecNumber evidence="10">3.4.21.105</ecNumber>
    </submittedName>
</protein>
<dbReference type="Pfam" id="PF13181">
    <property type="entry name" value="TPR_8"/>
    <property type="match status" value="1"/>
</dbReference>
<dbReference type="PANTHER" id="PTHR43731">
    <property type="entry name" value="RHOMBOID PROTEASE"/>
    <property type="match status" value="1"/>
</dbReference>
<feature type="transmembrane region" description="Helical" evidence="8">
    <location>
        <begin position="196"/>
        <end position="212"/>
    </location>
</feature>
<dbReference type="EMBL" id="JBBYAF010000019">
    <property type="protein sequence ID" value="MEL3972809.1"/>
    <property type="molecule type" value="Genomic_DNA"/>
</dbReference>
<dbReference type="InterPro" id="IPR022764">
    <property type="entry name" value="Peptidase_S54_rhomboid_dom"/>
</dbReference>
<dbReference type="SUPFAM" id="SSF144091">
    <property type="entry name" value="Rhomboid-like"/>
    <property type="match status" value="1"/>
</dbReference>
<dbReference type="Pfam" id="PF01694">
    <property type="entry name" value="Rhomboid"/>
    <property type="match status" value="1"/>
</dbReference>
<proteinExistence type="inferred from homology"/>
<name>A0ABU9K9N6_9BACI</name>
<comment type="subcellular location">
    <subcellularLocation>
        <location evidence="1">Membrane</location>
        <topology evidence="1">Multi-pass membrane protein</topology>
    </subcellularLocation>
</comment>
<organism evidence="10 11">
    <name type="scientific">Rossellomorea oryzaecorticis</name>
    <dbReference type="NCBI Taxonomy" id="1396505"/>
    <lineage>
        <taxon>Bacteria</taxon>
        <taxon>Bacillati</taxon>
        <taxon>Bacillota</taxon>
        <taxon>Bacilli</taxon>
        <taxon>Bacillales</taxon>
        <taxon>Bacillaceae</taxon>
        <taxon>Rossellomorea</taxon>
    </lineage>
</organism>
<dbReference type="Gene3D" id="1.20.1540.10">
    <property type="entry name" value="Rhomboid-like"/>
    <property type="match status" value="1"/>
</dbReference>
<evidence type="ECO:0000256" key="2">
    <source>
        <dbReference type="ARBA" id="ARBA00009045"/>
    </source>
</evidence>
<dbReference type="EC" id="3.4.21.105" evidence="10"/>
<evidence type="ECO:0000259" key="9">
    <source>
        <dbReference type="Pfam" id="PF01694"/>
    </source>
</evidence>
<feature type="transmembrane region" description="Helical" evidence="8">
    <location>
        <begin position="358"/>
        <end position="376"/>
    </location>
</feature>
<keyword evidence="11" id="KW-1185">Reference proteome</keyword>
<evidence type="ECO:0000256" key="1">
    <source>
        <dbReference type="ARBA" id="ARBA00004141"/>
    </source>
</evidence>
<keyword evidence="7" id="KW-0802">TPR repeat</keyword>
<evidence type="ECO:0000313" key="10">
    <source>
        <dbReference type="EMBL" id="MEL3972809.1"/>
    </source>
</evidence>
<dbReference type="Proteomes" id="UP001389717">
    <property type="component" value="Unassembled WGS sequence"/>
</dbReference>
<dbReference type="SMART" id="SM00028">
    <property type="entry name" value="TPR"/>
    <property type="match status" value="2"/>
</dbReference>
<comment type="caution">
    <text evidence="10">The sequence shown here is derived from an EMBL/GenBank/DDBJ whole genome shotgun (WGS) entry which is preliminary data.</text>
</comment>
<dbReference type="GO" id="GO:0006508">
    <property type="term" value="P:proteolysis"/>
    <property type="evidence" value="ECO:0007669"/>
    <property type="project" value="UniProtKB-KW"/>
</dbReference>
<feature type="transmembrane region" description="Helical" evidence="8">
    <location>
        <begin position="303"/>
        <end position="323"/>
    </location>
</feature>
<dbReference type="PANTHER" id="PTHR43731:SF14">
    <property type="entry name" value="PRESENILIN-ASSOCIATED RHOMBOID-LIKE PROTEIN, MITOCHONDRIAL"/>
    <property type="match status" value="1"/>
</dbReference>
<gene>
    <name evidence="10" type="ORF">AAEO50_10995</name>
</gene>
<evidence type="ECO:0000256" key="3">
    <source>
        <dbReference type="ARBA" id="ARBA00022692"/>
    </source>
</evidence>
<dbReference type="InterPro" id="IPR050925">
    <property type="entry name" value="Rhomboid_protease_S54"/>
</dbReference>
<keyword evidence="10" id="KW-0645">Protease</keyword>
<dbReference type="PROSITE" id="PS50005">
    <property type="entry name" value="TPR"/>
    <property type="match status" value="1"/>
</dbReference>
<accession>A0ABU9K9N6</accession>
<keyword evidence="3 8" id="KW-0812">Transmembrane</keyword>